<dbReference type="EMBL" id="NCKV01011172">
    <property type="protein sequence ID" value="RWS21702.1"/>
    <property type="molecule type" value="Genomic_DNA"/>
</dbReference>
<dbReference type="PANTHER" id="PTHR10342:SF273">
    <property type="entry name" value="RE14504P"/>
    <property type="match status" value="1"/>
</dbReference>
<evidence type="ECO:0000256" key="1">
    <source>
        <dbReference type="ARBA" id="ARBA00001913"/>
    </source>
</evidence>
<dbReference type="Pfam" id="PF00884">
    <property type="entry name" value="Sulfatase"/>
    <property type="match status" value="1"/>
</dbReference>
<protein>
    <recommendedName>
        <fullName evidence="7">Sulfatase N-terminal domain-containing protein</fullName>
    </recommendedName>
</protein>
<evidence type="ECO:0000256" key="2">
    <source>
        <dbReference type="ARBA" id="ARBA00008779"/>
    </source>
</evidence>
<keyword evidence="5" id="KW-0325">Glycoprotein</keyword>
<accession>A0A443S2E0</accession>
<dbReference type="VEuPathDB" id="VectorBase:LDEU010337"/>
<evidence type="ECO:0000256" key="5">
    <source>
        <dbReference type="ARBA" id="ARBA00023180"/>
    </source>
</evidence>
<comment type="cofactor">
    <cofactor evidence="1">
        <name>Ca(2+)</name>
        <dbReference type="ChEBI" id="CHEBI:29108"/>
    </cofactor>
</comment>
<dbReference type="GO" id="GO:0046872">
    <property type="term" value="F:metal ion binding"/>
    <property type="evidence" value="ECO:0007669"/>
    <property type="project" value="UniProtKB-KW"/>
</dbReference>
<dbReference type="OrthoDB" id="6503793at2759"/>
<evidence type="ECO:0000256" key="6">
    <source>
        <dbReference type="SAM" id="SignalP"/>
    </source>
</evidence>
<evidence type="ECO:0000313" key="8">
    <source>
        <dbReference type="EMBL" id="RWS21702.1"/>
    </source>
</evidence>
<dbReference type="InterPro" id="IPR047115">
    <property type="entry name" value="ARSB"/>
</dbReference>
<keyword evidence="4" id="KW-0106">Calcium</keyword>
<sequence length="79" mass="8764">MSTQRTLITIIFVFAKILIKVRALNAKPNILLIVADDLGWDDVSFHGSKQIRTPNIDALAYDGIALSNYYVSPICSPSR</sequence>
<dbReference type="InterPro" id="IPR017850">
    <property type="entry name" value="Alkaline_phosphatase_core_sf"/>
</dbReference>
<dbReference type="SUPFAM" id="SSF53649">
    <property type="entry name" value="Alkaline phosphatase-like"/>
    <property type="match status" value="1"/>
</dbReference>
<feature type="domain" description="Sulfatase N-terminal" evidence="7">
    <location>
        <begin position="28"/>
        <end position="79"/>
    </location>
</feature>
<gene>
    <name evidence="8" type="ORF">B4U80_07547</name>
</gene>
<reference evidence="8 9" key="1">
    <citation type="journal article" date="2018" name="Gigascience">
        <title>Genomes of trombidid mites reveal novel predicted allergens and laterally-transferred genes associated with secondary metabolism.</title>
        <authorList>
            <person name="Dong X."/>
            <person name="Chaisiri K."/>
            <person name="Xia D."/>
            <person name="Armstrong S.D."/>
            <person name="Fang Y."/>
            <person name="Donnelly M.J."/>
            <person name="Kadowaki T."/>
            <person name="McGarry J.W."/>
            <person name="Darby A.C."/>
            <person name="Makepeace B.L."/>
        </authorList>
    </citation>
    <scope>NUCLEOTIDE SEQUENCE [LARGE SCALE GENOMIC DNA]</scope>
    <source>
        <strain evidence="8">UoL-UT</strain>
    </source>
</reference>
<dbReference type="PANTHER" id="PTHR10342">
    <property type="entry name" value="ARYLSULFATASE"/>
    <property type="match status" value="1"/>
</dbReference>
<evidence type="ECO:0000256" key="4">
    <source>
        <dbReference type="ARBA" id="ARBA00022837"/>
    </source>
</evidence>
<organism evidence="8 9">
    <name type="scientific">Leptotrombidium deliense</name>
    <dbReference type="NCBI Taxonomy" id="299467"/>
    <lineage>
        <taxon>Eukaryota</taxon>
        <taxon>Metazoa</taxon>
        <taxon>Ecdysozoa</taxon>
        <taxon>Arthropoda</taxon>
        <taxon>Chelicerata</taxon>
        <taxon>Arachnida</taxon>
        <taxon>Acari</taxon>
        <taxon>Acariformes</taxon>
        <taxon>Trombidiformes</taxon>
        <taxon>Prostigmata</taxon>
        <taxon>Anystina</taxon>
        <taxon>Parasitengona</taxon>
        <taxon>Trombiculoidea</taxon>
        <taxon>Trombiculidae</taxon>
        <taxon>Leptotrombidium</taxon>
    </lineage>
</organism>
<comment type="caution">
    <text evidence="8">The sequence shown here is derived from an EMBL/GenBank/DDBJ whole genome shotgun (WGS) entry which is preliminary data.</text>
</comment>
<dbReference type="Proteomes" id="UP000288716">
    <property type="component" value="Unassembled WGS sequence"/>
</dbReference>
<keyword evidence="6" id="KW-0732">Signal</keyword>
<feature type="chain" id="PRO_5019125077" description="Sulfatase N-terminal domain-containing protein" evidence="6">
    <location>
        <begin position="24"/>
        <end position="79"/>
    </location>
</feature>
<dbReference type="STRING" id="299467.A0A443S2E0"/>
<dbReference type="Gene3D" id="3.40.720.10">
    <property type="entry name" value="Alkaline Phosphatase, subunit A"/>
    <property type="match status" value="1"/>
</dbReference>
<evidence type="ECO:0000313" key="9">
    <source>
        <dbReference type="Proteomes" id="UP000288716"/>
    </source>
</evidence>
<keyword evidence="9" id="KW-1185">Reference proteome</keyword>
<keyword evidence="3" id="KW-0479">Metal-binding</keyword>
<name>A0A443S2E0_9ACAR</name>
<dbReference type="InterPro" id="IPR000917">
    <property type="entry name" value="Sulfatase_N"/>
</dbReference>
<evidence type="ECO:0000259" key="7">
    <source>
        <dbReference type="Pfam" id="PF00884"/>
    </source>
</evidence>
<feature type="signal peptide" evidence="6">
    <location>
        <begin position="1"/>
        <end position="23"/>
    </location>
</feature>
<dbReference type="GO" id="GO:0008484">
    <property type="term" value="F:sulfuric ester hydrolase activity"/>
    <property type="evidence" value="ECO:0007669"/>
    <property type="project" value="InterPro"/>
</dbReference>
<proteinExistence type="inferred from homology"/>
<dbReference type="AlphaFoldDB" id="A0A443S2E0"/>
<comment type="similarity">
    <text evidence="2">Belongs to the sulfatase family.</text>
</comment>
<feature type="non-terminal residue" evidence="8">
    <location>
        <position position="79"/>
    </location>
</feature>
<evidence type="ECO:0000256" key="3">
    <source>
        <dbReference type="ARBA" id="ARBA00022723"/>
    </source>
</evidence>